<dbReference type="Proteomes" id="UP001174909">
    <property type="component" value="Unassembled WGS sequence"/>
</dbReference>
<protein>
    <submittedName>
        <fullName evidence="2">Glutamate synthase [NADPH] small chain</fullName>
    </submittedName>
</protein>
<evidence type="ECO:0000313" key="2">
    <source>
        <dbReference type="EMBL" id="CAI8008006.1"/>
    </source>
</evidence>
<dbReference type="Pfam" id="PF14691">
    <property type="entry name" value="Fer4_20"/>
    <property type="match status" value="1"/>
</dbReference>
<keyword evidence="3" id="KW-1185">Reference proteome</keyword>
<reference evidence="2" key="1">
    <citation type="submission" date="2023-03" db="EMBL/GenBank/DDBJ databases">
        <authorList>
            <person name="Steffen K."/>
            <person name="Cardenas P."/>
        </authorList>
    </citation>
    <scope>NUCLEOTIDE SEQUENCE</scope>
</reference>
<dbReference type="PANTHER" id="PTHR43100:SF1">
    <property type="entry name" value="GLUTAMATE SYNTHASE [NADPH] SMALL CHAIN"/>
    <property type="match status" value="1"/>
</dbReference>
<gene>
    <name evidence="2" type="ORF">GBAR_LOCUS5542</name>
</gene>
<dbReference type="Gene3D" id="1.10.1060.10">
    <property type="entry name" value="Alpha-helical ferredoxin"/>
    <property type="match status" value="1"/>
</dbReference>
<dbReference type="InterPro" id="IPR009051">
    <property type="entry name" value="Helical_ferredxn"/>
</dbReference>
<proteinExistence type="predicted"/>
<sequence>MGKPTGFKEFGRQGPPQQPVAERIQHHSEFYYNWSEKQARDQGARCMNCAVPFCHTGCPLGNLIPDFNDLVYRGKWQEALAELHATNNFPEFTGRICPAPCEAACVLNINQDPVTIEYIEKAIADRGWEGAGSSL</sequence>
<dbReference type="GO" id="GO:0051536">
    <property type="term" value="F:iron-sulfur cluster binding"/>
    <property type="evidence" value="ECO:0007669"/>
    <property type="project" value="InterPro"/>
</dbReference>
<evidence type="ECO:0000259" key="1">
    <source>
        <dbReference type="Pfam" id="PF14691"/>
    </source>
</evidence>
<dbReference type="EMBL" id="CASHTH010000814">
    <property type="protein sequence ID" value="CAI8008006.1"/>
    <property type="molecule type" value="Genomic_DNA"/>
</dbReference>
<feature type="domain" description="Dihydroprymidine dehydrogenase" evidence="1">
    <location>
        <begin position="24"/>
        <end position="128"/>
    </location>
</feature>
<name>A0AA35W8I5_GEOBA</name>
<organism evidence="2 3">
    <name type="scientific">Geodia barretti</name>
    <name type="common">Barrett's horny sponge</name>
    <dbReference type="NCBI Taxonomy" id="519541"/>
    <lineage>
        <taxon>Eukaryota</taxon>
        <taxon>Metazoa</taxon>
        <taxon>Porifera</taxon>
        <taxon>Demospongiae</taxon>
        <taxon>Heteroscleromorpha</taxon>
        <taxon>Tetractinellida</taxon>
        <taxon>Astrophorina</taxon>
        <taxon>Geodiidae</taxon>
        <taxon>Geodia</taxon>
    </lineage>
</organism>
<dbReference type="InterPro" id="IPR051394">
    <property type="entry name" value="Glutamate_Synthase"/>
</dbReference>
<comment type="caution">
    <text evidence="2">The sequence shown here is derived from an EMBL/GenBank/DDBJ whole genome shotgun (WGS) entry which is preliminary data.</text>
</comment>
<dbReference type="AlphaFoldDB" id="A0AA35W8I5"/>
<evidence type="ECO:0000313" key="3">
    <source>
        <dbReference type="Proteomes" id="UP001174909"/>
    </source>
</evidence>
<dbReference type="InterPro" id="IPR028261">
    <property type="entry name" value="DPD_II"/>
</dbReference>
<dbReference type="PANTHER" id="PTHR43100">
    <property type="entry name" value="GLUTAMATE SYNTHASE [NADPH] SMALL CHAIN"/>
    <property type="match status" value="1"/>
</dbReference>
<dbReference type="SUPFAM" id="SSF46548">
    <property type="entry name" value="alpha-helical ferredoxin"/>
    <property type="match status" value="1"/>
</dbReference>
<accession>A0AA35W8I5</accession>